<comment type="pathway">
    <text evidence="2">Cofactor biosynthesis; thiamine diphosphate biosynthesis.</text>
</comment>
<dbReference type="Gene3D" id="3.40.190.10">
    <property type="entry name" value="Periplasmic binding protein-like II"/>
    <property type="match status" value="2"/>
</dbReference>
<evidence type="ECO:0000313" key="15">
    <source>
        <dbReference type="Proteomes" id="UP000254889"/>
    </source>
</evidence>
<evidence type="ECO:0000256" key="6">
    <source>
        <dbReference type="ARBA" id="ARBA00022723"/>
    </source>
</evidence>
<evidence type="ECO:0000256" key="5">
    <source>
        <dbReference type="ARBA" id="ARBA00022679"/>
    </source>
</evidence>
<feature type="chain" id="PRO_5016773363" description="Thiamine pyrimidine synthase" evidence="12">
    <location>
        <begin position="44"/>
        <end position="359"/>
    </location>
</feature>
<name>A0A345ZQR3_9HYPH</name>
<evidence type="ECO:0000256" key="8">
    <source>
        <dbReference type="ARBA" id="ARBA00022977"/>
    </source>
</evidence>
<evidence type="ECO:0000256" key="11">
    <source>
        <dbReference type="ARBA" id="ARBA00048179"/>
    </source>
</evidence>
<keyword evidence="6" id="KW-0479">Metal-binding</keyword>
<keyword evidence="8" id="KW-0784">Thiamine biosynthesis</keyword>
<evidence type="ECO:0000256" key="2">
    <source>
        <dbReference type="ARBA" id="ARBA00004948"/>
    </source>
</evidence>
<dbReference type="PANTHER" id="PTHR31528">
    <property type="entry name" value="4-AMINO-5-HYDROXYMETHYL-2-METHYLPYRIMIDINE PHOSPHATE SYNTHASE THI11-RELATED"/>
    <property type="match status" value="1"/>
</dbReference>
<dbReference type="PANTHER" id="PTHR31528:SF1">
    <property type="entry name" value="4-AMINO-5-HYDROXYMETHYL-2-METHYLPYRIMIDINE PHOSPHATE SYNTHASE THI11-RELATED"/>
    <property type="match status" value="1"/>
</dbReference>
<keyword evidence="5" id="KW-0808">Transferase</keyword>
<keyword evidence="9" id="KW-0408">Iron</keyword>
<accession>A0A345ZQR3</accession>
<evidence type="ECO:0000256" key="9">
    <source>
        <dbReference type="ARBA" id="ARBA00023004"/>
    </source>
</evidence>
<evidence type="ECO:0000256" key="7">
    <source>
        <dbReference type="ARBA" id="ARBA00022898"/>
    </source>
</evidence>
<keyword evidence="12" id="KW-0732">Signal</keyword>
<gene>
    <name evidence="14" type="ORF">DW352_01245</name>
</gene>
<protein>
    <recommendedName>
        <fullName evidence="10">Thiamine pyrimidine synthase</fullName>
    </recommendedName>
</protein>
<evidence type="ECO:0000256" key="1">
    <source>
        <dbReference type="ARBA" id="ARBA00003469"/>
    </source>
</evidence>
<dbReference type="AlphaFoldDB" id="A0A345ZQR3"/>
<dbReference type="GO" id="GO:0009228">
    <property type="term" value="P:thiamine biosynthetic process"/>
    <property type="evidence" value="ECO:0007669"/>
    <property type="project" value="UniProtKB-KW"/>
</dbReference>
<dbReference type="KEGG" id="ptaw:DW352_01245"/>
<keyword evidence="15" id="KW-1185">Reference proteome</keyword>
<proteinExistence type="inferred from homology"/>
<evidence type="ECO:0000256" key="12">
    <source>
        <dbReference type="SAM" id="SignalP"/>
    </source>
</evidence>
<dbReference type="InterPro" id="IPR027939">
    <property type="entry name" value="NMT1/THI5"/>
</dbReference>
<dbReference type="SUPFAM" id="SSF53850">
    <property type="entry name" value="Periplasmic binding protein-like II"/>
    <property type="match status" value="1"/>
</dbReference>
<evidence type="ECO:0000259" key="13">
    <source>
        <dbReference type="Pfam" id="PF09084"/>
    </source>
</evidence>
<dbReference type="GO" id="GO:0046872">
    <property type="term" value="F:metal ion binding"/>
    <property type="evidence" value="ECO:0007669"/>
    <property type="project" value="UniProtKB-KW"/>
</dbReference>
<feature type="signal peptide" evidence="12">
    <location>
        <begin position="1"/>
        <end position="43"/>
    </location>
</feature>
<evidence type="ECO:0000256" key="4">
    <source>
        <dbReference type="ARBA" id="ARBA00011738"/>
    </source>
</evidence>
<dbReference type="InterPro" id="IPR015168">
    <property type="entry name" value="SsuA/THI5"/>
</dbReference>
<comment type="similarity">
    <text evidence="3">Belongs to the NMT1/THI5 family.</text>
</comment>
<comment type="catalytic activity">
    <reaction evidence="11">
        <text>N(6)-(pyridoxal phosphate)-L-lysyl-[4-amino-5-hydroxymethyl-2-methylpyrimidine phosphate synthase] + L-histidyl-[4-amino-5-hydroxymethyl-2-methylpyrimidine phosphate synthase] + 2 Fe(3+) + 4 H2O = L-lysyl-[4-amino-5-hydroxymethyl-2-methylpyrimidine phosphate synthase] + (2S)-2-amino-5-hydroxy-4-oxopentanoyl-[4-amino-5-hydroxymethyl-2-methylpyrimidine phosphate synthase] + 4-amino-2-methyl-5-(phosphooxymethyl)pyrimidine + 3-oxopropanoate + 2 Fe(2+) + 2 H(+)</text>
        <dbReference type="Rhea" id="RHEA:65756"/>
        <dbReference type="Rhea" id="RHEA-COMP:16892"/>
        <dbReference type="Rhea" id="RHEA-COMP:16893"/>
        <dbReference type="Rhea" id="RHEA-COMP:16894"/>
        <dbReference type="Rhea" id="RHEA-COMP:16895"/>
        <dbReference type="ChEBI" id="CHEBI:15377"/>
        <dbReference type="ChEBI" id="CHEBI:15378"/>
        <dbReference type="ChEBI" id="CHEBI:29033"/>
        <dbReference type="ChEBI" id="CHEBI:29034"/>
        <dbReference type="ChEBI" id="CHEBI:29969"/>
        <dbReference type="ChEBI" id="CHEBI:29979"/>
        <dbReference type="ChEBI" id="CHEBI:33190"/>
        <dbReference type="ChEBI" id="CHEBI:58354"/>
        <dbReference type="ChEBI" id="CHEBI:143915"/>
        <dbReference type="ChEBI" id="CHEBI:157692"/>
    </reaction>
    <physiologicalReaction direction="left-to-right" evidence="11">
        <dbReference type="Rhea" id="RHEA:65757"/>
    </physiologicalReaction>
</comment>
<evidence type="ECO:0000256" key="3">
    <source>
        <dbReference type="ARBA" id="ARBA00009406"/>
    </source>
</evidence>
<feature type="domain" description="SsuA/THI5-like" evidence="13">
    <location>
        <begin position="63"/>
        <end position="274"/>
    </location>
</feature>
<evidence type="ECO:0000313" key="14">
    <source>
        <dbReference type="EMBL" id="AXK79260.1"/>
    </source>
</evidence>
<dbReference type="EMBL" id="CP031417">
    <property type="protein sequence ID" value="AXK79260.1"/>
    <property type="molecule type" value="Genomic_DNA"/>
</dbReference>
<reference evidence="14 15" key="1">
    <citation type="submission" date="2018-07" db="EMBL/GenBank/DDBJ databases">
        <authorList>
            <person name="Quirk P.G."/>
            <person name="Krulwich T.A."/>
        </authorList>
    </citation>
    <scope>NUCLEOTIDE SEQUENCE [LARGE SCALE GENOMIC DNA]</scope>
    <source>
        <strain evidence="14 15">CC-BB4</strain>
    </source>
</reference>
<comment type="subunit">
    <text evidence="4">Homodimer.</text>
</comment>
<evidence type="ECO:0000256" key="10">
    <source>
        <dbReference type="ARBA" id="ARBA00033171"/>
    </source>
</evidence>
<sequence>MIVSRAIPFASFVSRLAAVAVRAAFPSLLAAFAVTAAAPSAQAADLVPFKVVLNFQADGALNGFYHALAKGYYRDAGLDVTLDHSNGSADAIARAAGGLYDVAVGDIATLTEFTLKNPDTAPRAVFLLYNRSPQAVISLKKSGIAKPADLAGRVLGVGAADAPSRMFPAFANLAGVDVSKIERRQIAPRVRESMLMGGQVDAVTGFDSTVFFNLKNNGVKFDEVNFIYYGDYGLDVYGNAILASRAALRDKADLVRKFVAASARGWREAIADPQGTIMAMRKFNEVAPLENETERLAWVGRRLIAPPATKEQGIGYYDKARLALNLKQISQAFGLDKVLTVEDIYDDRFLPPREERLVK</sequence>
<dbReference type="Pfam" id="PF09084">
    <property type="entry name" value="NMT1"/>
    <property type="match status" value="1"/>
</dbReference>
<dbReference type="GO" id="GO:0016740">
    <property type="term" value="F:transferase activity"/>
    <property type="evidence" value="ECO:0007669"/>
    <property type="project" value="UniProtKB-KW"/>
</dbReference>
<organism evidence="14 15">
    <name type="scientific">Pseudolabrys taiwanensis</name>
    <dbReference type="NCBI Taxonomy" id="331696"/>
    <lineage>
        <taxon>Bacteria</taxon>
        <taxon>Pseudomonadati</taxon>
        <taxon>Pseudomonadota</taxon>
        <taxon>Alphaproteobacteria</taxon>
        <taxon>Hyphomicrobiales</taxon>
        <taxon>Xanthobacteraceae</taxon>
        <taxon>Pseudolabrys</taxon>
    </lineage>
</organism>
<dbReference type="Proteomes" id="UP000254889">
    <property type="component" value="Chromosome"/>
</dbReference>
<comment type="function">
    <text evidence="1">Responsible for the formation of the pyrimidine heterocycle in the thiamine biosynthesis pathway. Catalyzes the formation of hydroxymethylpyrimidine phosphate (HMP-P) from histidine and pyridoxal phosphate (PLP). The protein uses PLP and the active site histidine to form HMP-P, generating an inactive enzyme. The enzyme can only undergo a single turnover, which suggests it is a suicide enzyme.</text>
</comment>
<keyword evidence="7" id="KW-0663">Pyridoxal phosphate</keyword>
<dbReference type="OrthoDB" id="9815602at2"/>